<comment type="catalytic activity">
    <reaction evidence="6 7">
        <text>DNA(n) + a 2'-deoxyribonucleoside 5'-triphosphate = DNA(n+1) + diphosphate</text>
        <dbReference type="Rhea" id="RHEA:22508"/>
        <dbReference type="Rhea" id="RHEA-COMP:17339"/>
        <dbReference type="Rhea" id="RHEA-COMP:17340"/>
        <dbReference type="ChEBI" id="CHEBI:33019"/>
        <dbReference type="ChEBI" id="CHEBI:61560"/>
        <dbReference type="ChEBI" id="CHEBI:173112"/>
        <dbReference type="EC" id="2.7.7.7"/>
    </reaction>
</comment>
<dbReference type="InterPro" id="IPR027421">
    <property type="entry name" value="DNA_pol_lamdba_lyase_dom_sf"/>
</dbReference>
<evidence type="ECO:0000313" key="11">
    <source>
        <dbReference type="EMBL" id="CAD9232075.1"/>
    </source>
</evidence>
<dbReference type="InterPro" id="IPR028207">
    <property type="entry name" value="DNA_pol_B_palm_palm"/>
</dbReference>
<keyword evidence="1 7" id="KW-0808">Transferase</keyword>
<evidence type="ECO:0000256" key="2">
    <source>
        <dbReference type="ARBA" id="ARBA00022695"/>
    </source>
</evidence>
<reference evidence="9" key="1">
    <citation type="submission" date="2021-01" db="EMBL/GenBank/DDBJ databases">
        <authorList>
            <person name="Corre E."/>
            <person name="Pelletier E."/>
            <person name="Niang G."/>
            <person name="Scheremetjew M."/>
            <person name="Finn R."/>
            <person name="Kale V."/>
            <person name="Holt S."/>
            <person name="Cochrane G."/>
            <person name="Meng A."/>
            <person name="Brown T."/>
            <person name="Cohen L."/>
        </authorList>
    </citation>
    <scope>NUCLEOTIDE SEQUENCE</scope>
    <source>
        <strain evidence="9">SAG 36.94</strain>
    </source>
</reference>
<evidence type="ECO:0000256" key="6">
    <source>
        <dbReference type="ARBA" id="ARBA00049244"/>
    </source>
</evidence>
<dbReference type="Gene3D" id="3.30.460.10">
    <property type="entry name" value="Beta Polymerase, domain 2"/>
    <property type="match status" value="1"/>
</dbReference>
<dbReference type="Gene3D" id="3.30.210.10">
    <property type="entry name" value="DNA polymerase, thumb domain"/>
    <property type="match status" value="1"/>
</dbReference>
<name>A0A6T6BKA3_9RHOD</name>
<dbReference type="InterPro" id="IPR037160">
    <property type="entry name" value="DNA_Pol_thumb_sf"/>
</dbReference>
<comment type="similarity">
    <text evidence="7">Belongs to the DNA polymerase type-X family.</text>
</comment>
<evidence type="ECO:0000256" key="7">
    <source>
        <dbReference type="RuleBase" id="RU366014"/>
    </source>
</evidence>
<keyword evidence="5 7" id="KW-0234">DNA repair</keyword>
<comment type="subcellular location">
    <subcellularLocation>
        <location evidence="7">Nucleus</location>
    </subcellularLocation>
</comment>
<dbReference type="PANTHER" id="PTHR11276">
    <property type="entry name" value="DNA POLYMERASE TYPE-X FAMILY MEMBER"/>
    <property type="match status" value="1"/>
</dbReference>
<dbReference type="EMBL" id="HBGH01007617">
    <property type="protein sequence ID" value="CAD9232075.1"/>
    <property type="molecule type" value="Transcribed_RNA"/>
</dbReference>
<dbReference type="GO" id="GO:0046872">
    <property type="term" value="F:metal ion binding"/>
    <property type="evidence" value="ECO:0007669"/>
    <property type="project" value="UniProtKB-UniRule"/>
</dbReference>
<keyword evidence="7" id="KW-0539">Nucleus</keyword>
<dbReference type="AlphaFoldDB" id="A0A6T6BKA3"/>
<dbReference type="PRINTS" id="PR00870">
    <property type="entry name" value="DNAPOLXBETA"/>
</dbReference>
<dbReference type="PANTHER" id="PTHR11276:SF29">
    <property type="entry name" value="DNA POLYMERASE TYPE-X FAMILY PROTEIN POL4"/>
    <property type="match status" value="1"/>
</dbReference>
<evidence type="ECO:0000313" key="10">
    <source>
        <dbReference type="EMBL" id="CAD9232072.1"/>
    </source>
</evidence>
<dbReference type="GO" id="GO:0005634">
    <property type="term" value="C:nucleus"/>
    <property type="evidence" value="ECO:0007669"/>
    <property type="project" value="UniProtKB-SubCell"/>
</dbReference>
<protein>
    <recommendedName>
        <fullName evidence="7">DNA polymerase</fullName>
        <ecNumber evidence="7">2.7.7.7</ecNumber>
    </recommendedName>
</protein>
<evidence type="ECO:0000256" key="3">
    <source>
        <dbReference type="ARBA" id="ARBA00022763"/>
    </source>
</evidence>
<dbReference type="SUPFAM" id="SSF47802">
    <property type="entry name" value="DNA polymerase beta, N-terminal domain-like"/>
    <property type="match status" value="1"/>
</dbReference>
<dbReference type="GO" id="GO:0003677">
    <property type="term" value="F:DNA binding"/>
    <property type="evidence" value="ECO:0007669"/>
    <property type="project" value="UniProtKB-UniRule"/>
</dbReference>
<dbReference type="InterPro" id="IPR022312">
    <property type="entry name" value="DNA_pol_X"/>
</dbReference>
<dbReference type="EMBL" id="HBGH01007613">
    <property type="protein sequence ID" value="CAD9232072.1"/>
    <property type="molecule type" value="Transcribed_RNA"/>
</dbReference>
<dbReference type="PRINTS" id="PR00869">
    <property type="entry name" value="DNAPOLX"/>
</dbReference>
<organism evidence="9">
    <name type="scientific">Compsopogon caeruleus</name>
    <dbReference type="NCBI Taxonomy" id="31354"/>
    <lineage>
        <taxon>Eukaryota</taxon>
        <taxon>Rhodophyta</taxon>
        <taxon>Compsopogonophyceae</taxon>
        <taxon>Compsopogonales</taxon>
        <taxon>Compsopogonaceae</taxon>
        <taxon>Compsopogon</taxon>
    </lineage>
</organism>
<proteinExistence type="inferred from homology"/>
<dbReference type="Gene3D" id="1.10.150.110">
    <property type="entry name" value="DNA polymerase beta, N-terminal domain-like"/>
    <property type="match status" value="1"/>
</dbReference>
<dbReference type="GO" id="GO:0006303">
    <property type="term" value="P:double-strand break repair via nonhomologous end joining"/>
    <property type="evidence" value="ECO:0007669"/>
    <property type="project" value="TreeGrafter"/>
</dbReference>
<dbReference type="GO" id="GO:0003887">
    <property type="term" value="F:DNA-directed DNA polymerase activity"/>
    <property type="evidence" value="ECO:0007669"/>
    <property type="project" value="UniProtKB-UniRule"/>
</dbReference>
<dbReference type="InterPro" id="IPR010996">
    <property type="entry name" value="HHH_MUS81"/>
</dbReference>
<dbReference type="Pfam" id="PF14716">
    <property type="entry name" value="HHH_8"/>
    <property type="match status" value="1"/>
</dbReference>
<keyword evidence="3 7" id="KW-0227">DNA damage</keyword>
<evidence type="ECO:0000313" key="9">
    <source>
        <dbReference type="EMBL" id="CAD9232071.1"/>
    </source>
</evidence>
<dbReference type="SUPFAM" id="SSF81301">
    <property type="entry name" value="Nucleotidyltransferase"/>
    <property type="match status" value="1"/>
</dbReference>
<sequence length="548" mass="61872">MSKRKRDINSPNNEQPLRGLRILFLVRTPQERIRVTRVLSRRLEELGASLVGSVENLQSWTRSEVASVVVCTDDISHAKTCCNPLPLSAFEGVVDVSWAAGCVQNRQVATIRLLNVSEATQTSIDDCDGGSRGVIDDALDGDDQQETMEAAKWWPPRNLRPRRYLQPSSDMDCEEEASTRQDRIEAAKNIPKYACQRKSHLEACPNERLCEYLNAMADLRAMESHDSRLGDTKYRAYRLASAAIRCFPFRIRSAEEAEYIPYCGGRVKEAIHEYLQTGKLSEVSKLWTEEYFINLWSLLGVHGIGTKTGRELLASGVTSLDLVVQHCLSGKHPSLKLPLVFYNDLNHNLMSRDDAVRIHDYVINVASSLGLSLEFALAGGFRRNKKNGHDVDLLMRHKYLEFGHSSELQVLVRALRASGFIVATFHETIDQRRDRTASPGTFDGPHDMVFCVIRDPQTAVGRRLDLVASRRSEFPFALLAWSGNAIFERQLREYAKEVKGWVFDGHGLWKKENPSECATGTMDTMIETEKDIFCILGLDYLDPSDRNC</sequence>
<keyword evidence="2 7" id="KW-0548">Nucleotidyltransferase</keyword>
<comment type="function">
    <text evidence="7">DNA polymerase that functions in several pathways of DNA repair. Involved in base excision repair (BER) responsible for repair of lesions that give rise to abasic (AP) sites in DNA. Also contributes to DNA double-strand break repair by non-homologous end joining and homologous recombination. Has both template-dependent and template-independent (terminal transferase) DNA polymerase activities. Has also a 5'-deoxyribose-5-phosphate lyase (dRP lyase) activity.</text>
</comment>
<evidence type="ECO:0000256" key="5">
    <source>
        <dbReference type="ARBA" id="ARBA00023204"/>
    </source>
</evidence>
<accession>A0A6T6BKA3</accession>
<keyword evidence="4 7" id="KW-0239">DNA-directed DNA polymerase</keyword>
<evidence type="ECO:0000256" key="1">
    <source>
        <dbReference type="ARBA" id="ARBA00022679"/>
    </source>
</evidence>
<evidence type="ECO:0000256" key="4">
    <source>
        <dbReference type="ARBA" id="ARBA00022932"/>
    </source>
</evidence>
<gene>
    <name evidence="9" type="ORF">CCAE0312_LOCUS4152</name>
    <name evidence="10" type="ORF">CCAE0312_LOCUS4153</name>
    <name evidence="11" type="ORF">CCAE0312_LOCUS4156</name>
</gene>
<dbReference type="EMBL" id="HBGH01007612">
    <property type="protein sequence ID" value="CAD9232071.1"/>
    <property type="molecule type" value="Transcribed_RNA"/>
</dbReference>
<feature type="domain" description="BRCT" evidence="8">
    <location>
        <begin position="12"/>
        <end position="116"/>
    </location>
</feature>
<dbReference type="InterPro" id="IPR043519">
    <property type="entry name" value="NT_sf"/>
</dbReference>
<dbReference type="PROSITE" id="PS50172">
    <property type="entry name" value="BRCT"/>
    <property type="match status" value="1"/>
</dbReference>
<dbReference type="SMART" id="SM00483">
    <property type="entry name" value="POLXc"/>
    <property type="match status" value="1"/>
</dbReference>
<dbReference type="FunFam" id="3.30.210.10:FF:000005">
    <property type="entry name" value="DNA polymerase IV"/>
    <property type="match status" value="1"/>
</dbReference>
<dbReference type="InterPro" id="IPR002054">
    <property type="entry name" value="DNA-dir_DNA_pol_X"/>
</dbReference>
<dbReference type="InterPro" id="IPR029398">
    <property type="entry name" value="PolB_thumb"/>
</dbReference>
<dbReference type="EC" id="2.7.7.7" evidence="7"/>
<dbReference type="InterPro" id="IPR002008">
    <property type="entry name" value="DNA_pol_X_beta-like"/>
</dbReference>
<dbReference type="Pfam" id="PF14791">
    <property type="entry name" value="DNA_pol_B_thumb"/>
    <property type="match status" value="1"/>
</dbReference>
<dbReference type="Pfam" id="PF14792">
    <property type="entry name" value="DNA_pol_B_palm"/>
    <property type="match status" value="1"/>
</dbReference>
<dbReference type="InterPro" id="IPR001357">
    <property type="entry name" value="BRCT_dom"/>
</dbReference>
<evidence type="ECO:0000259" key="8">
    <source>
        <dbReference type="PROSITE" id="PS50172"/>
    </source>
</evidence>